<accession>A0A8T3A727</accession>
<name>A0A8T3A727_DENNO</name>
<reference evidence="1" key="1">
    <citation type="journal article" date="2022" name="Front. Genet.">
        <title>Chromosome-Scale Assembly of the Dendrobium nobile Genome Provides Insights Into the Molecular Mechanism of the Biosynthesis of the Medicinal Active Ingredient of Dendrobium.</title>
        <authorList>
            <person name="Xu Q."/>
            <person name="Niu S.-C."/>
            <person name="Li K.-L."/>
            <person name="Zheng P.-J."/>
            <person name="Zhang X.-J."/>
            <person name="Jia Y."/>
            <person name="Liu Y."/>
            <person name="Niu Y.-X."/>
            <person name="Yu L.-H."/>
            <person name="Chen D.-F."/>
            <person name="Zhang G.-Q."/>
        </authorList>
    </citation>
    <scope>NUCLEOTIDE SEQUENCE</scope>
    <source>
        <tissue evidence="1">Leaf</tissue>
    </source>
</reference>
<dbReference type="EMBL" id="JAGYWB010000018">
    <property type="protein sequence ID" value="KAI0492257.1"/>
    <property type="molecule type" value="Genomic_DNA"/>
</dbReference>
<protein>
    <submittedName>
        <fullName evidence="1">Uncharacterized protein</fullName>
    </submittedName>
</protein>
<comment type="caution">
    <text evidence="1">The sequence shown here is derived from an EMBL/GenBank/DDBJ whole genome shotgun (WGS) entry which is preliminary data.</text>
</comment>
<dbReference type="Proteomes" id="UP000829196">
    <property type="component" value="Unassembled WGS sequence"/>
</dbReference>
<evidence type="ECO:0000313" key="1">
    <source>
        <dbReference type="EMBL" id="KAI0492257.1"/>
    </source>
</evidence>
<dbReference type="SMR" id="A0A8T3A727"/>
<dbReference type="AlphaFoldDB" id="A0A8T3A727"/>
<keyword evidence="2" id="KW-1185">Reference proteome</keyword>
<evidence type="ECO:0000313" key="2">
    <source>
        <dbReference type="Proteomes" id="UP000829196"/>
    </source>
</evidence>
<organism evidence="1 2">
    <name type="scientific">Dendrobium nobile</name>
    <name type="common">Orchid</name>
    <dbReference type="NCBI Taxonomy" id="94219"/>
    <lineage>
        <taxon>Eukaryota</taxon>
        <taxon>Viridiplantae</taxon>
        <taxon>Streptophyta</taxon>
        <taxon>Embryophyta</taxon>
        <taxon>Tracheophyta</taxon>
        <taxon>Spermatophyta</taxon>
        <taxon>Magnoliopsida</taxon>
        <taxon>Liliopsida</taxon>
        <taxon>Asparagales</taxon>
        <taxon>Orchidaceae</taxon>
        <taxon>Epidendroideae</taxon>
        <taxon>Malaxideae</taxon>
        <taxon>Dendrobiinae</taxon>
        <taxon>Dendrobium</taxon>
    </lineage>
</organism>
<proteinExistence type="predicted"/>
<sequence>MLSKIFGMLAISSNTSSIVTDLRMTLDVVMEKLIDLATFTRSLTWSTKFYLAPT</sequence>
<gene>
    <name evidence="1" type="ORF">KFK09_026526</name>
</gene>